<dbReference type="STRING" id="1168035.SAMN05444280_12477"/>
<dbReference type="EMBL" id="FQZE01000024">
    <property type="protein sequence ID" value="SHJ63188.1"/>
    <property type="molecule type" value="Genomic_DNA"/>
</dbReference>
<dbReference type="RefSeq" id="WP_073171187.1">
    <property type="nucleotide sequence ID" value="NZ_FQZE01000024.1"/>
</dbReference>
<evidence type="ECO:0000313" key="2">
    <source>
        <dbReference type="Proteomes" id="UP000184050"/>
    </source>
</evidence>
<dbReference type="AlphaFoldDB" id="A0A1M6KVZ4"/>
<gene>
    <name evidence="1" type="ORF">SAMN05444280_12477</name>
</gene>
<accession>A0A1M6KVZ4</accession>
<dbReference type="OrthoDB" id="1116368at2"/>
<protein>
    <submittedName>
        <fullName evidence="1">Uncharacterized protein</fullName>
    </submittedName>
</protein>
<sequence length="295" mass="32600">MKAGTFILVVFFVLTLDIAVFAQPVEKDTSVIRIETSDGNEFVGKIISEDSLRIYFSTKNLGEIPILKKDIKLRERVNVQQIRDGEIWFPNPQSTRYFWSPNGYGLKKGEGYYQNIWVLWNQFAYGVTDNFSFGGGVIPLFFFGGAPTPVFISPKFSFPVEKDKFNLGAGVLAGTILGESETSFGIVYGVSTFGTPDNNVSFGLGYGFAGGSWASSPMVNFNGMFRLSNRWYFITENYYVNTGGEGTGILTLGSRWIIKKAALDFGLVMPVQSGIGFIGIPWLGFTVPFGKALEQ</sequence>
<proteinExistence type="predicted"/>
<organism evidence="1 2">
    <name type="scientific">Tangfeifania diversioriginum</name>
    <dbReference type="NCBI Taxonomy" id="1168035"/>
    <lineage>
        <taxon>Bacteria</taxon>
        <taxon>Pseudomonadati</taxon>
        <taxon>Bacteroidota</taxon>
        <taxon>Bacteroidia</taxon>
        <taxon>Marinilabiliales</taxon>
        <taxon>Prolixibacteraceae</taxon>
        <taxon>Tangfeifania</taxon>
    </lineage>
</organism>
<dbReference type="Proteomes" id="UP000184050">
    <property type="component" value="Unassembled WGS sequence"/>
</dbReference>
<keyword evidence="2" id="KW-1185">Reference proteome</keyword>
<name>A0A1M6KVZ4_9BACT</name>
<evidence type="ECO:0000313" key="1">
    <source>
        <dbReference type="EMBL" id="SHJ63188.1"/>
    </source>
</evidence>
<reference evidence="1 2" key="1">
    <citation type="submission" date="2016-11" db="EMBL/GenBank/DDBJ databases">
        <authorList>
            <person name="Jaros S."/>
            <person name="Januszkiewicz K."/>
            <person name="Wedrychowicz H."/>
        </authorList>
    </citation>
    <scope>NUCLEOTIDE SEQUENCE [LARGE SCALE GENOMIC DNA]</scope>
    <source>
        <strain evidence="1 2">DSM 27063</strain>
    </source>
</reference>